<feature type="region of interest" description="Disordered" evidence="1">
    <location>
        <begin position="68"/>
        <end position="91"/>
    </location>
</feature>
<gene>
    <name evidence="2" type="ORF">VSX58_20155</name>
</gene>
<evidence type="ECO:0000256" key="1">
    <source>
        <dbReference type="SAM" id="MobiDB-lite"/>
    </source>
</evidence>
<sequence>MRARVVDDRLVLSDLRMGLEPVYIFNFVVAERADGRWREIVPEELNSDGSDNVRRSSAAIWRRIWREPPAPAGGDIRAARQRNPGSRATAE</sequence>
<accession>A0ABU6JW40</accession>
<reference evidence="2 3" key="1">
    <citation type="journal article" date="2017" name="Int. J. Syst. Evol. Microbiol.">
        <title>Brenneria populi subsp. brevivirga subsp. nov. isolated from symptomatic bark of Populus x euramericana canker, and description of Brenneria populi subsp. populi subsp. nov.</title>
        <authorList>
            <person name="Zheng M.H."/>
            <person name="Piao C.G."/>
            <person name="Xue H."/>
            <person name="Guo M.W."/>
            <person name="Li Y."/>
        </authorList>
    </citation>
    <scope>NUCLEOTIDE SEQUENCE [LARGE SCALE GENOMIC DNA]</scope>
    <source>
        <strain evidence="2 3">D9-5</strain>
    </source>
</reference>
<dbReference type="EMBL" id="JAYWTM010000031">
    <property type="protein sequence ID" value="MEC5344913.1"/>
    <property type="molecule type" value="Genomic_DNA"/>
</dbReference>
<protein>
    <submittedName>
        <fullName evidence="2">Uncharacterized protein</fullName>
    </submittedName>
</protein>
<name>A0ABU6JW40_9GAMM</name>
<comment type="caution">
    <text evidence="2">The sequence shown here is derived from an EMBL/GenBank/DDBJ whole genome shotgun (WGS) entry which is preliminary data.</text>
</comment>
<evidence type="ECO:0000313" key="2">
    <source>
        <dbReference type="EMBL" id="MEC5344913.1"/>
    </source>
</evidence>
<dbReference type="RefSeq" id="WP_327619666.1">
    <property type="nucleotide sequence ID" value="NZ_JAYWTM010000031.1"/>
</dbReference>
<dbReference type="Proteomes" id="UP001309705">
    <property type="component" value="Unassembled WGS sequence"/>
</dbReference>
<proteinExistence type="predicted"/>
<keyword evidence="3" id="KW-1185">Reference proteome</keyword>
<organism evidence="2 3">
    <name type="scientific">Brenneria populi</name>
    <dbReference type="NCBI Taxonomy" id="1505588"/>
    <lineage>
        <taxon>Bacteria</taxon>
        <taxon>Pseudomonadati</taxon>
        <taxon>Pseudomonadota</taxon>
        <taxon>Gammaproteobacteria</taxon>
        <taxon>Enterobacterales</taxon>
        <taxon>Pectobacteriaceae</taxon>
        <taxon>Brenneria</taxon>
    </lineage>
</organism>
<evidence type="ECO:0000313" key="3">
    <source>
        <dbReference type="Proteomes" id="UP001309705"/>
    </source>
</evidence>